<dbReference type="NCBIfam" id="TIGR00045">
    <property type="entry name" value="glycerate kinase"/>
    <property type="match status" value="1"/>
</dbReference>
<evidence type="ECO:0000256" key="1">
    <source>
        <dbReference type="ARBA" id="ARBA00006284"/>
    </source>
</evidence>
<dbReference type="EMBL" id="JAAZSQ010000013">
    <property type="protein sequence ID" value="NKX55498.1"/>
    <property type="molecule type" value="Genomic_DNA"/>
</dbReference>
<accession>A0A7X6HE79</accession>
<dbReference type="PIRSF" id="PIRSF006078">
    <property type="entry name" value="GlxK"/>
    <property type="match status" value="1"/>
</dbReference>
<keyword evidence="3 4" id="KW-0418">Kinase</keyword>
<keyword evidence="2 4" id="KW-0808">Transferase</keyword>
<dbReference type="Pfam" id="PF02595">
    <property type="entry name" value="Gly_kinase"/>
    <property type="match status" value="1"/>
</dbReference>
<protein>
    <submittedName>
        <fullName evidence="5">Glycerate kinase</fullName>
    </submittedName>
</protein>
<dbReference type="InterPro" id="IPR004381">
    <property type="entry name" value="Glycerate_kinase"/>
</dbReference>
<proteinExistence type="inferred from homology"/>
<dbReference type="InterPro" id="IPR018197">
    <property type="entry name" value="Glycerate_kinase_RE-like"/>
</dbReference>
<evidence type="ECO:0000256" key="4">
    <source>
        <dbReference type="PIRNR" id="PIRNR006078"/>
    </source>
</evidence>
<dbReference type="GO" id="GO:0008887">
    <property type="term" value="F:glycerate kinase activity"/>
    <property type="evidence" value="ECO:0007669"/>
    <property type="project" value="UniProtKB-UniRule"/>
</dbReference>
<dbReference type="GO" id="GO:0031388">
    <property type="term" value="P:organic acid phosphorylation"/>
    <property type="evidence" value="ECO:0007669"/>
    <property type="project" value="UniProtKB-UniRule"/>
</dbReference>
<evidence type="ECO:0000313" key="6">
    <source>
        <dbReference type="Proteomes" id="UP000544090"/>
    </source>
</evidence>
<dbReference type="InterPro" id="IPR036129">
    <property type="entry name" value="Glycerate_kinase_sf"/>
</dbReference>
<dbReference type="Proteomes" id="UP000544090">
    <property type="component" value="Unassembled WGS sequence"/>
</dbReference>
<dbReference type="InterPro" id="IPR018193">
    <property type="entry name" value="Glyc_kinase_flavodox-like_fold"/>
</dbReference>
<evidence type="ECO:0000256" key="3">
    <source>
        <dbReference type="ARBA" id="ARBA00022777"/>
    </source>
</evidence>
<dbReference type="PANTHER" id="PTHR21599:SF0">
    <property type="entry name" value="GLYCERATE KINASE"/>
    <property type="match status" value="1"/>
</dbReference>
<dbReference type="AlphaFoldDB" id="A0A7X6HE79"/>
<organism evidence="5 6">
    <name type="scientific">Arthrobacter mobilis</name>
    <dbReference type="NCBI Taxonomy" id="2724944"/>
    <lineage>
        <taxon>Bacteria</taxon>
        <taxon>Bacillati</taxon>
        <taxon>Actinomycetota</taxon>
        <taxon>Actinomycetes</taxon>
        <taxon>Micrococcales</taxon>
        <taxon>Micrococcaceae</taxon>
        <taxon>Arthrobacter</taxon>
    </lineage>
</organism>
<dbReference type="Gene3D" id="3.40.50.10350">
    <property type="entry name" value="Glycerate kinase, domain 1"/>
    <property type="match status" value="1"/>
</dbReference>
<comment type="caution">
    <text evidence="5">The sequence shown here is derived from an EMBL/GenBank/DDBJ whole genome shotgun (WGS) entry which is preliminary data.</text>
</comment>
<evidence type="ECO:0000313" key="5">
    <source>
        <dbReference type="EMBL" id="NKX55498.1"/>
    </source>
</evidence>
<evidence type="ECO:0000256" key="2">
    <source>
        <dbReference type="ARBA" id="ARBA00022679"/>
    </source>
</evidence>
<dbReference type="SUPFAM" id="SSF110738">
    <property type="entry name" value="Glycerate kinase I"/>
    <property type="match status" value="1"/>
</dbReference>
<dbReference type="Gene3D" id="3.90.1510.10">
    <property type="entry name" value="Glycerate kinase, domain 2"/>
    <property type="match status" value="1"/>
</dbReference>
<keyword evidence="6" id="KW-1185">Reference proteome</keyword>
<dbReference type="PANTHER" id="PTHR21599">
    <property type="entry name" value="GLYCERATE KINASE"/>
    <property type="match status" value="1"/>
</dbReference>
<sequence length="380" mass="37975">MRILLAPDKFKGSLSASEVAHWLEAGLTAGSTRGRISCRSLPLADGGDGSVQAALDAGFTPIPVPVTGPAGAPATTTVASNGSVAVVEVATTSGLQMLPPGRPAPLASSSAGFGQALRAALGHGPEQIVLALGGSATTDGGAGMLSALGVEFLDAAGEPFVPSGGTLADIARIDPAGLIPLHGVDLVAANDVRNPLLGPGGAAAVYGPQKGASPDDVRRLEVGLANLMRRLDEAGWPGTACADVPGSGSAGGLGYAAMLLGARMVSGADFFLDLLGFEQAVENCDLVITGEGKMDGQTLSGKLPLVVARRAAPVPVIAVVGHNALTTDRLPEHRIQRIHALSSMTEQDSAADPALSAALLAETGRHIAATLTSGKDTIHS</sequence>
<gene>
    <name evidence="5" type="ORF">HGG74_13320</name>
</gene>
<name>A0A7X6HE79_9MICC</name>
<comment type="similarity">
    <text evidence="1 4">Belongs to the glycerate kinase type-1 family.</text>
</comment>
<reference evidence="5 6" key="1">
    <citation type="submission" date="2020-04" db="EMBL/GenBank/DDBJ databases">
        <title>Arthrobacter sp. nov.</title>
        <authorList>
            <person name="Liu S."/>
        </authorList>
    </citation>
    <scope>NUCLEOTIDE SEQUENCE [LARGE SCALE GENOMIC DNA]</scope>
    <source>
        <strain evidence="5 6">E918</strain>
    </source>
</reference>